<keyword evidence="8" id="KW-1185">Reference proteome</keyword>
<dbReference type="PANTHER" id="PTHR31394">
    <property type="entry name" value="TRANSMEMBRANE PROTEIN 199"/>
    <property type="match status" value="1"/>
</dbReference>
<evidence type="ECO:0000313" key="9">
    <source>
        <dbReference type="WBParaSite" id="EVEC_0000107401-mRNA-1"/>
    </source>
</evidence>
<evidence type="ECO:0000256" key="2">
    <source>
        <dbReference type="ARBA" id="ARBA00022692"/>
    </source>
</evidence>
<keyword evidence="5 6" id="KW-0472">Membrane</keyword>
<dbReference type="PANTHER" id="PTHR31394:SF1">
    <property type="entry name" value="TRANSMEMBRANE PROTEIN 199"/>
    <property type="match status" value="1"/>
</dbReference>
<sequence>MWDVTDENKELLMAWISEYGQSETKTFVENHLKGKTVALNYEELSKILMPLTDDFPVYKFVERLKVHKPIVKKVTNPAYEARIQKLKREQENREYLEMTSSIDPNRHYGSERLMGSFGEVLITFSCWKKFIVFDILYLQELKMVNRQMLAVFNTVVTVGGAFSFGFFGLNYAYPSLNMGIETRMTIGFALATVVFFADLYFIVKGMDNMESTALEVVEMSF</sequence>
<dbReference type="AlphaFoldDB" id="A0A0N4UUK0"/>
<accession>A0A0N4UUK0</accession>
<dbReference type="Proteomes" id="UP000274131">
    <property type="component" value="Unassembled WGS sequence"/>
</dbReference>
<evidence type="ECO:0000313" key="8">
    <source>
        <dbReference type="Proteomes" id="UP000274131"/>
    </source>
</evidence>
<evidence type="ECO:0000313" key="7">
    <source>
        <dbReference type="EMBL" id="VDD85639.1"/>
    </source>
</evidence>
<gene>
    <name evidence="7" type="ORF">EVEC_LOCUS782</name>
</gene>
<protein>
    <submittedName>
        <fullName evidence="9">SAM domain-containing protein</fullName>
    </submittedName>
</protein>
<organism evidence="9">
    <name type="scientific">Enterobius vermicularis</name>
    <name type="common">Human pinworm</name>
    <dbReference type="NCBI Taxonomy" id="51028"/>
    <lineage>
        <taxon>Eukaryota</taxon>
        <taxon>Metazoa</taxon>
        <taxon>Ecdysozoa</taxon>
        <taxon>Nematoda</taxon>
        <taxon>Chromadorea</taxon>
        <taxon>Rhabditida</taxon>
        <taxon>Spirurina</taxon>
        <taxon>Oxyuridomorpha</taxon>
        <taxon>Oxyuroidea</taxon>
        <taxon>Oxyuridae</taxon>
        <taxon>Enterobius</taxon>
    </lineage>
</organism>
<keyword evidence="4 6" id="KW-1133">Transmembrane helix</keyword>
<dbReference type="Pfam" id="PF11712">
    <property type="entry name" value="Vma12"/>
    <property type="match status" value="1"/>
</dbReference>
<dbReference type="EMBL" id="UXUI01007137">
    <property type="protein sequence ID" value="VDD85639.1"/>
    <property type="molecule type" value="Genomic_DNA"/>
</dbReference>
<reference evidence="7 8" key="2">
    <citation type="submission" date="2018-10" db="EMBL/GenBank/DDBJ databases">
        <authorList>
            <consortium name="Pathogen Informatics"/>
        </authorList>
    </citation>
    <scope>NUCLEOTIDE SEQUENCE [LARGE SCALE GENOMIC DNA]</scope>
</reference>
<dbReference type="GO" id="GO:0005789">
    <property type="term" value="C:endoplasmic reticulum membrane"/>
    <property type="evidence" value="ECO:0007669"/>
    <property type="project" value="UniProtKB-SubCell"/>
</dbReference>
<evidence type="ECO:0000256" key="3">
    <source>
        <dbReference type="ARBA" id="ARBA00022824"/>
    </source>
</evidence>
<evidence type="ECO:0000256" key="5">
    <source>
        <dbReference type="ARBA" id="ARBA00023136"/>
    </source>
</evidence>
<evidence type="ECO:0000256" key="4">
    <source>
        <dbReference type="ARBA" id="ARBA00022989"/>
    </source>
</evidence>
<feature type="transmembrane region" description="Helical" evidence="6">
    <location>
        <begin position="149"/>
        <end position="173"/>
    </location>
</feature>
<evidence type="ECO:0000256" key="1">
    <source>
        <dbReference type="ARBA" id="ARBA00004477"/>
    </source>
</evidence>
<dbReference type="OrthoDB" id="19981at2759"/>
<dbReference type="InterPro" id="IPR021013">
    <property type="entry name" value="ATPase_Vma12"/>
</dbReference>
<feature type="transmembrane region" description="Helical" evidence="6">
    <location>
        <begin position="185"/>
        <end position="203"/>
    </location>
</feature>
<keyword evidence="3" id="KW-0256">Endoplasmic reticulum</keyword>
<dbReference type="GO" id="GO:0070072">
    <property type="term" value="P:vacuolar proton-transporting V-type ATPase complex assembly"/>
    <property type="evidence" value="ECO:0007669"/>
    <property type="project" value="InterPro"/>
</dbReference>
<proteinExistence type="predicted"/>
<dbReference type="WBParaSite" id="EVEC_0000107401-mRNA-1">
    <property type="protein sequence ID" value="EVEC_0000107401-mRNA-1"/>
    <property type="gene ID" value="EVEC_0000107401"/>
</dbReference>
<evidence type="ECO:0000256" key="6">
    <source>
        <dbReference type="SAM" id="Phobius"/>
    </source>
</evidence>
<name>A0A0N4UUK0_ENTVE</name>
<comment type="subcellular location">
    <subcellularLocation>
        <location evidence="1">Endoplasmic reticulum membrane</location>
        <topology evidence="1">Multi-pass membrane protein</topology>
    </subcellularLocation>
</comment>
<keyword evidence="2 6" id="KW-0812">Transmembrane</keyword>
<reference evidence="9" key="1">
    <citation type="submission" date="2017-02" db="UniProtKB">
        <authorList>
            <consortium name="WormBaseParasite"/>
        </authorList>
    </citation>
    <scope>IDENTIFICATION</scope>
</reference>